<dbReference type="Gene3D" id="3.40.50.1820">
    <property type="entry name" value="alpha/beta hydrolase"/>
    <property type="match status" value="1"/>
</dbReference>
<keyword evidence="2" id="KW-0378">Hydrolase</keyword>
<dbReference type="AlphaFoldDB" id="A0A5P6P583"/>
<dbReference type="KEGG" id="bbet:F8237_13855"/>
<dbReference type="GO" id="GO:0016787">
    <property type="term" value="F:hydrolase activity"/>
    <property type="evidence" value="ECO:0007669"/>
    <property type="project" value="UniProtKB-KW"/>
</dbReference>
<dbReference type="OrthoDB" id="9767239at2"/>
<protein>
    <submittedName>
        <fullName evidence="4">PHB depolymerase family esterase</fullName>
    </submittedName>
</protein>
<evidence type="ECO:0000313" key="5">
    <source>
        <dbReference type="Proteomes" id="UP000325641"/>
    </source>
</evidence>
<name>A0A5P6P583_9BRAD</name>
<dbReference type="InterPro" id="IPR050955">
    <property type="entry name" value="Plant_Biomass_Hydrol_Est"/>
</dbReference>
<sequence length="402" mass="43509">MDVERHLPGVAVSLAKNLDFLRHLPKVDGLRFAEFGRSAAASSPLEEVTGFGDNPGNLRMFAFVPAQWQKPRALVVVLHGCGQTAAAYDLGAGWSTLARHYGFALVMPEQQRANNGNTCFNWFNPEDTVRDGGEARSIREMIAHMAEAHRIDPKRIFITGLSAGGGMTSVMLATYPEVFAAGAVIAGLPYGIASNLREALDGMFHSPARPERELGDFVRRASDHRGPWPKMSVWHGSADRTVNPGNANEIVKQWLDLHDLPAAPMAETIVDGYPRQAWWNKDGETLVESYAITDMAHGTPLGLADNDQRYGVEGAFLIEAGISSSYHIAKFFGLTGWIADVASKKAEAKPAPQPARSPAPHLARSIRSAVADEAAEPKPEQSRGLDIGQIITRALTAAGLMK</sequence>
<feature type="region of interest" description="Disordered" evidence="3">
    <location>
        <begin position="348"/>
        <end position="385"/>
    </location>
</feature>
<evidence type="ECO:0000256" key="2">
    <source>
        <dbReference type="ARBA" id="ARBA00022801"/>
    </source>
</evidence>
<evidence type="ECO:0000313" key="4">
    <source>
        <dbReference type="EMBL" id="QFI73385.1"/>
    </source>
</evidence>
<dbReference type="PANTHER" id="PTHR43037:SF1">
    <property type="entry name" value="BLL1128 PROTEIN"/>
    <property type="match status" value="1"/>
</dbReference>
<keyword evidence="1" id="KW-0732">Signal</keyword>
<dbReference type="InterPro" id="IPR029058">
    <property type="entry name" value="AB_hydrolase_fold"/>
</dbReference>
<dbReference type="NCBIfam" id="TIGR01840">
    <property type="entry name" value="esterase_phb"/>
    <property type="match status" value="1"/>
</dbReference>
<proteinExistence type="predicted"/>
<dbReference type="Proteomes" id="UP000325641">
    <property type="component" value="Chromosome"/>
</dbReference>
<dbReference type="InterPro" id="IPR010126">
    <property type="entry name" value="Esterase_phb"/>
</dbReference>
<dbReference type="GO" id="GO:0005576">
    <property type="term" value="C:extracellular region"/>
    <property type="evidence" value="ECO:0007669"/>
    <property type="project" value="InterPro"/>
</dbReference>
<dbReference type="Pfam" id="PF10503">
    <property type="entry name" value="Esterase_PHB"/>
    <property type="match status" value="1"/>
</dbReference>
<gene>
    <name evidence="4" type="ORF">F8237_13855</name>
</gene>
<dbReference type="SUPFAM" id="SSF53474">
    <property type="entry name" value="alpha/beta-Hydrolases"/>
    <property type="match status" value="2"/>
</dbReference>
<dbReference type="EMBL" id="CP044543">
    <property type="protein sequence ID" value="QFI73385.1"/>
    <property type="molecule type" value="Genomic_DNA"/>
</dbReference>
<evidence type="ECO:0000256" key="3">
    <source>
        <dbReference type="SAM" id="MobiDB-lite"/>
    </source>
</evidence>
<organism evidence="4 5">
    <name type="scientific">Bradyrhizobium betae</name>
    <dbReference type="NCBI Taxonomy" id="244734"/>
    <lineage>
        <taxon>Bacteria</taxon>
        <taxon>Pseudomonadati</taxon>
        <taxon>Pseudomonadota</taxon>
        <taxon>Alphaproteobacteria</taxon>
        <taxon>Hyphomicrobiales</taxon>
        <taxon>Nitrobacteraceae</taxon>
        <taxon>Bradyrhizobium</taxon>
    </lineage>
</organism>
<accession>A0A5P6P583</accession>
<dbReference type="PANTHER" id="PTHR43037">
    <property type="entry name" value="UNNAMED PRODUCT-RELATED"/>
    <property type="match status" value="1"/>
</dbReference>
<evidence type="ECO:0000256" key="1">
    <source>
        <dbReference type="ARBA" id="ARBA00022729"/>
    </source>
</evidence>
<reference evidence="5" key="1">
    <citation type="submission" date="2019-10" db="EMBL/GenBank/DDBJ databases">
        <title>Complete Genome Sequence of Bradyrhizobium betae type strain PL7HG1T.</title>
        <authorList>
            <person name="Bromfield E.S.P."/>
            <person name="Cloutier S."/>
        </authorList>
    </citation>
    <scope>NUCLEOTIDE SEQUENCE [LARGE SCALE GENOMIC DNA]</scope>
    <source>
        <strain evidence="5">PL7HG1</strain>
    </source>
</reference>